<keyword evidence="2 6" id="KW-0808">Transferase</keyword>
<evidence type="ECO:0000256" key="2">
    <source>
        <dbReference type="ARBA" id="ARBA00022679"/>
    </source>
</evidence>
<organism evidence="6">
    <name type="scientific">Streptomyces luteocolor</name>
    <dbReference type="NCBI Taxonomy" id="285500"/>
    <lineage>
        <taxon>Bacteria</taxon>
        <taxon>Bacillati</taxon>
        <taxon>Actinomycetota</taxon>
        <taxon>Actinomycetes</taxon>
        <taxon>Kitasatosporales</taxon>
        <taxon>Streptomycetaceae</taxon>
        <taxon>Streptomyces</taxon>
    </lineage>
</organism>
<dbReference type="Pfam" id="PF05175">
    <property type="entry name" value="MTS"/>
    <property type="match status" value="1"/>
</dbReference>
<dbReference type="GO" id="GO:0008276">
    <property type="term" value="F:protein methyltransferase activity"/>
    <property type="evidence" value="ECO:0007669"/>
    <property type="project" value="TreeGrafter"/>
</dbReference>
<dbReference type="EMBL" id="LC122485">
    <property type="protein sequence ID" value="BAU50930.1"/>
    <property type="molecule type" value="Genomic_DNA"/>
</dbReference>
<evidence type="ECO:0000256" key="3">
    <source>
        <dbReference type="ARBA" id="ARBA00022691"/>
    </source>
</evidence>
<dbReference type="GO" id="GO:0008757">
    <property type="term" value="F:S-adenosylmethionine-dependent methyltransferase activity"/>
    <property type="evidence" value="ECO:0007669"/>
    <property type="project" value="TreeGrafter"/>
</dbReference>
<evidence type="ECO:0000256" key="1">
    <source>
        <dbReference type="ARBA" id="ARBA00022603"/>
    </source>
</evidence>
<dbReference type="GO" id="GO:0032259">
    <property type="term" value="P:methylation"/>
    <property type="evidence" value="ECO:0007669"/>
    <property type="project" value="UniProtKB-KW"/>
</dbReference>
<accession>A0A125SZC6</accession>
<evidence type="ECO:0000259" key="5">
    <source>
        <dbReference type="Pfam" id="PF05175"/>
    </source>
</evidence>
<protein>
    <submittedName>
        <fullName evidence="6">Methyltransferase</fullName>
    </submittedName>
</protein>
<keyword evidence="1 6" id="KW-0489">Methyltransferase</keyword>
<keyword evidence="3" id="KW-0949">S-adenosyl-L-methionine</keyword>
<reference evidence="6" key="1">
    <citation type="submission" date="2016-02" db="EMBL/GenBank/DDBJ databases">
        <title>BD-12 biosynthetic gene cluster.</title>
        <authorList>
            <person name="Maruyama C."/>
            <person name="Niikura H."/>
            <person name="Izumikawa M."/>
            <person name="Hashimoto J."/>
            <person name="Shin-ya K."/>
            <person name="Komatsu M."/>
            <person name="Ikeda H."/>
            <person name="Kuroda M."/>
            <person name="Sekizuka T."/>
            <person name="Ishikawa J."/>
            <person name="Hamano Y."/>
        </authorList>
    </citation>
    <scope>NUCLEOTIDE SEQUENCE</scope>
    <source>
        <strain evidence="6">NBRC 13826</strain>
    </source>
</reference>
<feature type="domain" description="Methyltransferase small" evidence="5">
    <location>
        <begin position="149"/>
        <end position="276"/>
    </location>
</feature>
<dbReference type="GO" id="GO:0035657">
    <property type="term" value="C:eRF1 methyltransferase complex"/>
    <property type="evidence" value="ECO:0007669"/>
    <property type="project" value="TreeGrafter"/>
</dbReference>
<dbReference type="AlphaFoldDB" id="A0A125SZC6"/>
<dbReference type="InterPro" id="IPR052190">
    <property type="entry name" value="Euk-Arch_PrmC-MTase"/>
</dbReference>
<dbReference type="SUPFAM" id="SSF53335">
    <property type="entry name" value="S-adenosyl-L-methionine-dependent methyltransferases"/>
    <property type="match status" value="1"/>
</dbReference>
<dbReference type="CDD" id="cd02440">
    <property type="entry name" value="AdoMet_MTases"/>
    <property type="match status" value="1"/>
</dbReference>
<dbReference type="PANTHER" id="PTHR45875">
    <property type="entry name" value="METHYLTRANSFERASE N6AMT1"/>
    <property type="match status" value="1"/>
</dbReference>
<feature type="region of interest" description="Disordered" evidence="4">
    <location>
        <begin position="368"/>
        <end position="395"/>
    </location>
</feature>
<evidence type="ECO:0000256" key="4">
    <source>
        <dbReference type="SAM" id="MobiDB-lite"/>
    </source>
</evidence>
<evidence type="ECO:0000313" key="6">
    <source>
        <dbReference type="EMBL" id="BAU50930.1"/>
    </source>
</evidence>
<dbReference type="Gene3D" id="3.40.50.150">
    <property type="entry name" value="Vaccinia Virus protein VP39"/>
    <property type="match status" value="1"/>
</dbReference>
<name>A0A125SZC6_9ACTN</name>
<dbReference type="PANTHER" id="PTHR45875:SF1">
    <property type="entry name" value="METHYLTRANSFERASE N6AMT1"/>
    <property type="match status" value="1"/>
</dbReference>
<proteinExistence type="predicted"/>
<sequence>MTTPFDRPVPYLPDPRGVTVTERHDQNTTSAHWARLGQVMRDLDWALRTESYRHAAGAPHQPWLPAEAADDPLYHLLHLGESQAAPPPELAAALAELGLYGASERGHRTAGHYFTAFRGLVTVADHHGRPARSGVYLGEDGLAFTDRLLSAHAHGTALDIGSGSGLTTSALAARGLHTTALDISADCVAATAATAALNGLAQRVETAQADATKTLGGGERYDFIASNPPGVVVPETLDYGPGGNGGPDGLAVVRAVTGGAPRMLRDGGTLLMRFESPGDARGPRILEEIFEQAGGSSVFVTVQSRLPMRTRSGLTALRAAAHNPELSPAELLRRLDAHTDALGAESFYTSFMLLRRDGRARREVHDLTGRRRTAGPVSARPEPPNGDVSQLPPGVTGLDWQPHLRLVRERWDDAAAAARRQGALDAVVAEVFGDAVERDPVHSRSLHALLSGLPGIA</sequence>
<dbReference type="InterPro" id="IPR029063">
    <property type="entry name" value="SAM-dependent_MTases_sf"/>
</dbReference>
<dbReference type="InterPro" id="IPR007848">
    <property type="entry name" value="Small_mtfrase_dom"/>
</dbReference>